<evidence type="ECO:0000256" key="2">
    <source>
        <dbReference type="ARBA" id="ARBA00022676"/>
    </source>
</evidence>
<keyword evidence="2" id="KW-0328">Glycosyltransferase</keyword>
<accession>A0A4Q5KI94</accession>
<evidence type="ECO:0000256" key="4">
    <source>
        <dbReference type="SAM" id="Phobius"/>
    </source>
</evidence>
<dbReference type="Gene3D" id="3.90.550.10">
    <property type="entry name" value="Spore Coat Polysaccharide Biosynthesis Protein SpsA, Chain A"/>
    <property type="match status" value="1"/>
</dbReference>
<feature type="transmembrane region" description="Helical" evidence="4">
    <location>
        <begin position="21"/>
        <end position="47"/>
    </location>
</feature>
<dbReference type="SUPFAM" id="SSF53448">
    <property type="entry name" value="Nucleotide-diphospho-sugar transferases"/>
    <property type="match status" value="1"/>
</dbReference>
<comment type="caution">
    <text evidence="6">The sequence shown here is derived from an EMBL/GenBank/DDBJ whole genome shotgun (WGS) entry which is preliminary data.</text>
</comment>
<evidence type="ECO:0000313" key="7">
    <source>
        <dbReference type="Proteomes" id="UP000293465"/>
    </source>
</evidence>
<dbReference type="RefSeq" id="WP_130087590.1">
    <property type="nucleotide sequence ID" value="NZ_SEZJ01000009.1"/>
</dbReference>
<dbReference type="Pfam" id="PF00535">
    <property type="entry name" value="Glycos_transf_2"/>
    <property type="match status" value="1"/>
</dbReference>
<name>A0A4Q5KI94_9GAMM</name>
<dbReference type="EMBL" id="SEZJ01000009">
    <property type="protein sequence ID" value="RYU45930.1"/>
    <property type="molecule type" value="Genomic_DNA"/>
</dbReference>
<evidence type="ECO:0000256" key="3">
    <source>
        <dbReference type="ARBA" id="ARBA00022679"/>
    </source>
</evidence>
<dbReference type="Proteomes" id="UP000293465">
    <property type="component" value="Unassembled WGS sequence"/>
</dbReference>
<proteinExistence type="inferred from homology"/>
<feature type="domain" description="Glycosyltransferase 2-like" evidence="5">
    <location>
        <begin position="63"/>
        <end position="238"/>
    </location>
</feature>
<reference evidence="6 7" key="1">
    <citation type="submission" date="2019-02" db="EMBL/GenBank/DDBJ databases">
        <title>Genome sequences of Aliivibrio finisterrensis strains from farmed Atlantic salmon.</title>
        <authorList>
            <person name="Bowman J.P."/>
        </authorList>
    </citation>
    <scope>NUCLEOTIDE SEQUENCE [LARGE SCALE GENOMIC DNA]</scope>
    <source>
        <strain evidence="6 7">A32</strain>
    </source>
</reference>
<dbReference type="PANTHER" id="PTHR43630">
    <property type="entry name" value="POLY-BETA-1,6-N-ACETYL-D-GLUCOSAMINE SYNTHASE"/>
    <property type="match status" value="1"/>
</dbReference>
<evidence type="ECO:0000313" key="6">
    <source>
        <dbReference type="EMBL" id="RYU45930.1"/>
    </source>
</evidence>
<organism evidence="6 7">
    <name type="scientific">Aliivibrio finisterrensis</name>
    <dbReference type="NCBI Taxonomy" id="511998"/>
    <lineage>
        <taxon>Bacteria</taxon>
        <taxon>Pseudomonadati</taxon>
        <taxon>Pseudomonadota</taxon>
        <taxon>Gammaproteobacteria</taxon>
        <taxon>Vibrionales</taxon>
        <taxon>Vibrionaceae</taxon>
        <taxon>Aliivibrio</taxon>
    </lineage>
</organism>
<feature type="transmembrane region" description="Helical" evidence="4">
    <location>
        <begin position="390"/>
        <end position="412"/>
    </location>
</feature>
<dbReference type="CDD" id="cd06423">
    <property type="entry name" value="CESA_like"/>
    <property type="match status" value="1"/>
</dbReference>
<dbReference type="OrthoDB" id="276604at2"/>
<feature type="transmembrane region" description="Helical" evidence="4">
    <location>
        <begin position="352"/>
        <end position="378"/>
    </location>
</feature>
<feature type="transmembrane region" description="Helical" evidence="4">
    <location>
        <begin position="313"/>
        <end position="346"/>
    </location>
</feature>
<dbReference type="InterPro" id="IPR001173">
    <property type="entry name" value="Glyco_trans_2-like"/>
</dbReference>
<protein>
    <submittedName>
        <fullName evidence="6">Glycosyltransferase family 2 protein</fullName>
    </submittedName>
</protein>
<evidence type="ECO:0000256" key="1">
    <source>
        <dbReference type="ARBA" id="ARBA00006739"/>
    </source>
</evidence>
<keyword evidence="3 6" id="KW-0808">Transferase</keyword>
<evidence type="ECO:0000259" key="5">
    <source>
        <dbReference type="Pfam" id="PF00535"/>
    </source>
</evidence>
<dbReference type="AlphaFoldDB" id="A0A4Q5KI94"/>
<dbReference type="PANTHER" id="PTHR43630:SF1">
    <property type="entry name" value="POLY-BETA-1,6-N-ACETYL-D-GLUCOSAMINE SYNTHASE"/>
    <property type="match status" value="1"/>
</dbReference>
<keyword evidence="4" id="KW-1133">Transmembrane helix</keyword>
<dbReference type="GeneID" id="56275694"/>
<comment type="similarity">
    <text evidence="1">Belongs to the glycosyltransferase 2 family.</text>
</comment>
<gene>
    <name evidence="6" type="ORF">ERW49_11565</name>
</gene>
<sequence>MNEFQYILHTLTGTLGTYFELILTFLPIMLAIEVPLLLFVFIGVLSWSREASNTYLSSTPSMSFIITCYGEGDEITKTIDTLVEQRYLGLIEILIVIDGAEQNLLTYRAAIKGQKRHHLRKDRAIKVLPKWQRGGRVSTLNAGLSEAKYDLVVNVDGDTSFDNNMACQLAMSLSDPNVVACGGALRVRNRQDSFWTRMQSLEYMMSMQTSKTGMAMWGLLNNISGAFGAFKRPMLKQIGGWDTHTAEDLDLTFRLKQYKKRYPNMRLNFSPQAIGHTDVPSTLHSLLLQRLRWDGDLLFLYLRKHRRGLDPNLLGWGSFLYILVYGVLQTVLLPLIMTLFNVYLFLFYPTTVVLAVLSCLYVIYFLFISLTFIVYLALISERVKEDREMVLWLFIYPFYALFMRVVTAFAMINEVVRRGHEESSMAPWWVLKRGKRF</sequence>
<keyword evidence="4" id="KW-0472">Membrane</keyword>
<dbReference type="InterPro" id="IPR029044">
    <property type="entry name" value="Nucleotide-diphossugar_trans"/>
</dbReference>
<dbReference type="GO" id="GO:0016757">
    <property type="term" value="F:glycosyltransferase activity"/>
    <property type="evidence" value="ECO:0007669"/>
    <property type="project" value="UniProtKB-KW"/>
</dbReference>
<keyword evidence="4" id="KW-0812">Transmembrane</keyword>